<dbReference type="Proteomes" id="UP000604046">
    <property type="component" value="Unassembled WGS sequence"/>
</dbReference>
<keyword evidence="3" id="KW-1185">Reference proteome</keyword>
<name>A0A812LM42_9DINO</name>
<evidence type="ECO:0000313" key="2">
    <source>
        <dbReference type="EMBL" id="CAE7248867.1"/>
    </source>
</evidence>
<gene>
    <name evidence="2" type="ORF">SNAT2548_LOCUS12090</name>
</gene>
<dbReference type="PANTHER" id="PTHR33119">
    <property type="entry name" value="IFI3P"/>
    <property type="match status" value="1"/>
</dbReference>
<dbReference type="AlphaFoldDB" id="A0A812LM42"/>
<feature type="domain" description="DUF4246" evidence="1">
    <location>
        <begin position="342"/>
        <end position="501"/>
    </location>
</feature>
<dbReference type="Pfam" id="PF14033">
    <property type="entry name" value="DUF4246"/>
    <property type="match status" value="1"/>
</dbReference>
<organism evidence="2 3">
    <name type="scientific">Symbiodinium natans</name>
    <dbReference type="NCBI Taxonomy" id="878477"/>
    <lineage>
        <taxon>Eukaryota</taxon>
        <taxon>Sar</taxon>
        <taxon>Alveolata</taxon>
        <taxon>Dinophyceae</taxon>
        <taxon>Suessiales</taxon>
        <taxon>Symbiodiniaceae</taxon>
        <taxon>Symbiodinium</taxon>
    </lineage>
</organism>
<accession>A0A812LM42</accession>
<dbReference type="OrthoDB" id="415532at2759"/>
<proteinExistence type="predicted"/>
<evidence type="ECO:0000313" key="3">
    <source>
        <dbReference type="Proteomes" id="UP000604046"/>
    </source>
</evidence>
<dbReference type="InterPro" id="IPR049192">
    <property type="entry name" value="DUF4246_C"/>
</dbReference>
<dbReference type="InterPro" id="IPR025340">
    <property type="entry name" value="DUF4246"/>
</dbReference>
<protein>
    <recommendedName>
        <fullName evidence="1">DUF4246 domain-containing protein</fullName>
    </recommendedName>
</protein>
<comment type="caution">
    <text evidence="2">The sequence shown here is derived from an EMBL/GenBank/DDBJ whole genome shotgun (WGS) entry which is preliminary data.</text>
</comment>
<reference evidence="2" key="1">
    <citation type="submission" date="2021-02" db="EMBL/GenBank/DDBJ databases">
        <authorList>
            <person name="Dougan E. K."/>
            <person name="Rhodes N."/>
            <person name="Thang M."/>
            <person name="Chan C."/>
        </authorList>
    </citation>
    <scope>NUCLEOTIDE SEQUENCE</scope>
</reference>
<dbReference type="PANTHER" id="PTHR33119:SF1">
    <property type="entry name" value="FE2OG DIOXYGENASE DOMAIN-CONTAINING PROTEIN"/>
    <property type="match status" value="1"/>
</dbReference>
<evidence type="ECO:0000259" key="1">
    <source>
        <dbReference type="Pfam" id="PF14033"/>
    </source>
</evidence>
<dbReference type="EMBL" id="CAJNDS010001125">
    <property type="protein sequence ID" value="CAE7248867.1"/>
    <property type="molecule type" value="Genomic_DNA"/>
</dbReference>
<sequence>MALGMKPYPEVVLERMVPFPEGSVKRVRAGARRRLILPDPPSRQKIVAMVLSERGLSGEGLAGEELFLVPAERLVSELRLAQLLEEIAVQLKVPAAGLALLRKGQVLASKLRWSALQDFLPETVMRVDVNCDEVFPLVCRRTEARYLEPCCGEGTLSMNDIKIQELPKTLQALHEHRLFVTDTPDEGGHCLLSYGRSGVLAIEVGHPQQDVFVPIGYFPMAPLWHLPANSRQWGGRNLDVWSCSKDIPEIRRLLDAHASETEDRPLPRYQMVVDPNQFVYDTADGPAWVPCEFDVAADGSARLVGGPCSHSSPTLAARVAQPVLQAALPLLSRLRRPQLLLDERRIQVVFKAQRIIVPAAGDGSDSEYVGLWHVDGYREHIAAVVLYYYNVDESLEGGDMEFCGREPLDVLGIGDCSNNFFKLSKERLRSALRSDPKRVENCRVPISTGSLLVFSNYQVTHRVLRMINRGSSEASRDFVALFLVDPAKPLVPAKTVLSQQYLLTRTLSPVLPKLAEARSILEFLGLSRTTASARKLRNKLLFDQLQPSGEFCANSSVVATGNGCYTMIGWLHNLLSDRQPPRGFDSLMDGVNRLDYVRALNLAPEQLDRGLSEVLSLESDDFATRLALYDACADVVDESYALLDD</sequence>